<keyword evidence="2" id="KW-1185">Reference proteome</keyword>
<sequence length="455" mass="49674">MRGTRQRPNSQHSVPAHMRPTAPAGRKVFNCIVDDSALVAGVKKSTRNGIRQWVNNGQIRLFVPLHALEQLSRQKNATNRHGEDVRETLKWLDDATSRYPNVIALQGAEDHFERWADVEKFAVPRTLFSETDGVEDGEPDLEDDATADDDMNNLTLADVNPKISGSSAASDGSRSASPSSMRSHRSSVSAPSPPTSPAKALSSPAKPAAIPSTGGSPSSSVVPARLQTLFNYILWRIHQEENPVAALESFIFLCNDQSKVNYAKGFEIRAKRLEQLRDAISREDRDYRNRQLVLQRENQNTITAAAPLVRKQSIDDDEVVYKPPPKAPAAMLPKQQPPQNVIDPDAFGRSGPVGAPPVQMQPKLQPRSPRPHTASPQPGRNVQSLPFAPRGSPRGAFRGGLRGRGNPIVPARGGFAPNGRMDNSFANGQIDPNSFVRPRGSGYTGRGGRKLWVPT</sequence>
<reference evidence="1" key="1">
    <citation type="submission" date="2023-07" db="EMBL/GenBank/DDBJ databases">
        <title>Black Yeasts Isolated from many extreme environments.</title>
        <authorList>
            <person name="Coleine C."/>
            <person name="Stajich J.E."/>
            <person name="Selbmann L."/>
        </authorList>
    </citation>
    <scope>NUCLEOTIDE SEQUENCE</scope>
    <source>
        <strain evidence="1">CCFEE 5714</strain>
    </source>
</reference>
<comment type="caution">
    <text evidence="1">The sequence shown here is derived from an EMBL/GenBank/DDBJ whole genome shotgun (WGS) entry which is preliminary data.</text>
</comment>
<evidence type="ECO:0000313" key="1">
    <source>
        <dbReference type="EMBL" id="KAK3701672.1"/>
    </source>
</evidence>
<dbReference type="Proteomes" id="UP001281147">
    <property type="component" value="Unassembled WGS sequence"/>
</dbReference>
<accession>A0ACC3MSH9</accession>
<dbReference type="EMBL" id="JAUTXU010000170">
    <property type="protein sequence ID" value="KAK3701672.1"/>
    <property type="molecule type" value="Genomic_DNA"/>
</dbReference>
<proteinExistence type="predicted"/>
<organism evidence="1 2">
    <name type="scientific">Vermiconidia calcicola</name>
    <dbReference type="NCBI Taxonomy" id="1690605"/>
    <lineage>
        <taxon>Eukaryota</taxon>
        <taxon>Fungi</taxon>
        <taxon>Dikarya</taxon>
        <taxon>Ascomycota</taxon>
        <taxon>Pezizomycotina</taxon>
        <taxon>Dothideomycetes</taxon>
        <taxon>Dothideomycetidae</taxon>
        <taxon>Mycosphaerellales</taxon>
        <taxon>Extremaceae</taxon>
        <taxon>Vermiconidia</taxon>
    </lineage>
</organism>
<protein>
    <submittedName>
        <fullName evidence="1">Uncharacterized protein</fullName>
    </submittedName>
</protein>
<name>A0ACC3MSH9_9PEZI</name>
<gene>
    <name evidence="1" type="ORF">LTR37_015324</name>
</gene>
<evidence type="ECO:0000313" key="2">
    <source>
        <dbReference type="Proteomes" id="UP001281147"/>
    </source>
</evidence>